<organism evidence="1">
    <name type="scientific">Anopheles sinensis</name>
    <name type="common">Mosquito</name>
    <dbReference type="NCBI Taxonomy" id="74873"/>
    <lineage>
        <taxon>Eukaryota</taxon>
        <taxon>Metazoa</taxon>
        <taxon>Ecdysozoa</taxon>
        <taxon>Arthropoda</taxon>
        <taxon>Hexapoda</taxon>
        <taxon>Insecta</taxon>
        <taxon>Pterygota</taxon>
        <taxon>Neoptera</taxon>
        <taxon>Endopterygota</taxon>
        <taxon>Diptera</taxon>
        <taxon>Nematocera</taxon>
        <taxon>Culicoidea</taxon>
        <taxon>Culicidae</taxon>
        <taxon>Anophelinae</taxon>
        <taxon>Anopheles</taxon>
    </lineage>
</organism>
<reference evidence="1 3" key="1">
    <citation type="journal article" date="2014" name="BMC Genomics">
        <title>Genome sequence of Anopheles sinensis provides insight into genetics basis of mosquito competence for malaria parasites.</title>
        <authorList>
            <person name="Zhou D."/>
            <person name="Zhang D."/>
            <person name="Ding G."/>
            <person name="Shi L."/>
            <person name="Hou Q."/>
            <person name="Ye Y."/>
            <person name="Xu Y."/>
            <person name="Zhou H."/>
            <person name="Xiong C."/>
            <person name="Li S."/>
            <person name="Yu J."/>
            <person name="Hong S."/>
            <person name="Yu X."/>
            <person name="Zou P."/>
            <person name="Chen C."/>
            <person name="Chang X."/>
            <person name="Wang W."/>
            <person name="Lv Y."/>
            <person name="Sun Y."/>
            <person name="Ma L."/>
            <person name="Shen B."/>
            <person name="Zhu C."/>
        </authorList>
    </citation>
    <scope>NUCLEOTIDE SEQUENCE [LARGE SCALE GENOMIC DNA]</scope>
</reference>
<gene>
    <name evidence="1" type="ORF">ZHAS_00018762</name>
</gene>
<dbReference type="EnsemblMetazoa" id="ASIC018762-RA">
    <property type="protein sequence ID" value="ASIC018762-PA"/>
    <property type="gene ID" value="ASIC018762"/>
</dbReference>
<accession>A0A084WKH5</accession>
<keyword evidence="3" id="KW-1185">Reference proteome</keyword>
<dbReference type="VEuPathDB" id="VectorBase:ASIC018762"/>
<protein>
    <submittedName>
        <fullName evidence="1">AGAP006260-PA-like protein</fullName>
    </submittedName>
</protein>
<sequence length="88" mass="10637">MDIDRHQFERPAFWRLPQTKTFELPYGRKRVHFSEQVRIRLLDEACLVYVLVYVLDVFPPWGKRKTCQLLPTDDAECTECKVVHRRVF</sequence>
<dbReference type="EMBL" id="ATLV01024122">
    <property type="status" value="NOT_ANNOTATED_CDS"/>
    <property type="molecule type" value="Genomic_DNA"/>
</dbReference>
<evidence type="ECO:0000313" key="3">
    <source>
        <dbReference type="Proteomes" id="UP000030765"/>
    </source>
</evidence>
<reference evidence="2" key="2">
    <citation type="submission" date="2020-05" db="UniProtKB">
        <authorList>
            <consortium name="EnsemblMetazoa"/>
        </authorList>
    </citation>
    <scope>IDENTIFICATION</scope>
</reference>
<dbReference type="AlphaFoldDB" id="A0A084WKH5"/>
<proteinExistence type="predicted"/>
<evidence type="ECO:0000313" key="1">
    <source>
        <dbReference type="EMBL" id="KFB50719.1"/>
    </source>
</evidence>
<dbReference type="EMBL" id="KE525349">
    <property type="protein sequence ID" value="KFB50719.1"/>
    <property type="molecule type" value="Genomic_DNA"/>
</dbReference>
<evidence type="ECO:0000313" key="2">
    <source>
        <dbReference type="EnsemblMetazoa" id="ASIC018762-PA"/>
    </source>
</evidence>
<dbReference type="Proteomes" id="UP000030765">
    <property type="component" value="Unassembled WGS sequence"/>
</dbReference>
<name>A0A084WKH5_ANOSI</name>